<dbReference type="RefSeq" id="WP_315606931.1">
    <property type="nucleotide sequence ID" value="NZ_CP130318.1"/>
</dbReference>
<proteinExistence type="predicted"/>
<dbReference type="AlphaFoldDB" id="A0AA96RH38"/>
<keyword evidence="3" id="KW-1185">Reference proteome</keyword>
<protein>
    <submittedName>
        <fullName evidence="2">DUF5722 domain-containing protein</fullName>
    </submittedName>
</protein>
<organism evidence="2 3">
    <name type="scientific">Paenibacillus aurantius</name>
    <dbReference type="NCBI Taxonomy" id="2918900"/>
    <lineage>
        <taxon>Bacteria</taxon>
        <taxon>Bacillati</taxon>
        <taxon>Bacillota</taxon>
        <taxon>Bacilli</taxon>
        <taxon>Bacillales</taxon>
        <taxon>Paenibacillaceae</taxon>
        <taxon>Paenibacillus</taxon>
    </lineage>
</organism>
<dbReference type="Gene3D" id="2.60.120.260">
    <property type="entry name" value="Galactose-binding domain-like"/>
    <property type="match status" value="2"/>
</dbReference>
<dbReference type="Pfam" id="PF18989">
    <property type="entry name" value="DUF5722"/>
    <property type="match status" value="1"/>
</dbReference>
<name>A0AA96RH38_9BACL</name>
<gene>
    <name evidence="2" type="ORF">MJA45_09045</name>
</gene>
<reference evidence="2 3" key="1">
    <citation type="submission" date="2022-02" db="EMBL/GenBank/DDBJ databases">
        <title>Paenibacillus sp. MBLB1776 Whole Genome Shotgun Sequencing.</title>
        <authorList>
            <person name="Hwang C.Y."/>
            <person name="Cho E.-S."/>
            <person name="Seo M.-J."/>
        </authorList>
    </citation>
    <scope>NUCLEOTIDE SEQUENCE [LARGE SCALE GENOMIC DNA]</scope>
    <source>
        <strain evidence="2 3">MBLB1776</strain>
    </source>
</reference>
<dbReference type="InterPro" id="IPR017853">
    <property type="entry name" value="GH"/>
</dbReference>
<sequence>MTKWNRLFLVALVFAVGLQWIPSGIALAGKYDSTLQESPNVRHVTGFYPSIKIDDFNTPDSVDAPGKWSKGEGVSEVRYTAKTANSPGSPYEGTHVLEAVSGQVKAYEWRTMYKEFSVPLDLSSVKYLTFAANAYGWKTEDYLIRVSLYNGDDKFQSIVKINPNGWNEVGVSVADWANRNRITKIEFSFMLNYDLAGLRDGDPGYAWWGGNYQIDLLSGSNTLDMDFNIEGETEGFTAQGASASAAGGELNLTVTDSAPVLVSPPLLHNIGSLNTLEVSMSNNSAFDRVRIDWITEESPEWNEAKSAVFDIQPNGSGYADYDFNLSANSLWTGLLKQFKLTFLSGNGASSGQIGIDKIGFKNLAPIVVYPGEISRHELTDSLDKIVIAGSIKPEALSKYGSGSIAFFELQPYEDETALTGKTPLSEASVSANFSFETDLKDTNGRSRLFSKFAVAAQLADGTYELIDRAHYVTNPEALAPNRYPFPAAASKKGLQVQMVGDAEDLGISHAALNVTYTGALYIDGNVNPANTLVYEYEGQKYYFKKNWVEANDNSIKSLSDNSVTVSLILLAYKENMDGTTPNRYLIHPDAGDNGIVYAFNTTDETGTNYYKAITAFLADRYTREDQKYGRAVNYIVGNEVDAAEAWYNMGSGKLIGEFIEDYGRTVRLTNTVLKSRYSQARVYISLTHNWDEDLPSTGTNYDGRMIVDTLQQEMMSQGDIPWNIAYHPYPENLFDPKAWNAPTSTDRFDTKKITFKNLHVLVDYLKQSRMLYNGEPRRIILSEQGFHSLDNSLEGQKIQAAAYAYAYYITNFLDGIDSFILHRHVDHAGEYGLNLGLWTHDPDISGAKNIPYEHKYIYDVFKYIDTSRSLEVTEFAKSIIGISDWREIAPAFDPAKLALREIPQENPAVRIEPKQLKDAKMISDFESTDDGWAKAEYVSRVESDSSLQLNGARSLKAVLMNSGVQLGESAGVSKSFDTPFSFKRKPYLFFGIHPTDGPASGTYTARIKVYSGSHVLEAAADVKPQEWSTIAVNLNDWAYKDQVTKIKIWLEPMDRVRWAAGSFHMDAIGMAEGVTGDVQKILQ</sequence>
<dbReference type="EMBL" id="CP130318">
    <property type="protein sequence ID" value="WNQ13151.1"/>
    <property type="molecule type" value="Genomic_DNA"/>
</dbReference>
<dbReference type="Proteomes" id="UP001305702">
    <property type="component" value="Chromosome"/>
</dbReference>
<dbReference type="InterPro" id="IPR043780">
    <property type="entry name" value="DUF5722"/>
</dbReference>
<dbReference type="KEGG" id="paun:MJA45_09045"/>
<evidence type="ECO:0000259" key="1">
    <source>
        <dbReference type="Pfam" id="PF18989"/>
    </source>
</evidence>
<evidence type="ECO:0000313" key="3">
    <source>
        <dbReference type="Proteomes" id="UP001305702"/>
    </source>
</evidence>
<dbReference type="SUPFAM" id="SSF51445">
    <property type="entry name" value="(Trans)glycosidases"/>
    <property type="match status" value="1"/>
</dbReference>
<evidence type="ECO:0000313" key="2">
    <source>
        <dbReference type="EMBL" id="WNQ13151.1"/>
    </source>
</evidence>
<accession>A0AA96RH38</accession>
<feature type="domain" description="DUF5722" evidence="1">
    <location>
        <begin position="485"/>
        <end position="888"/>
    </location>
</feature>